<keyword evidence="5" id="KW-0378">Hydrolase</keyword>
<evidence type="ECO:0000256" key="3">
    <source>
        <dbReference type="ARBA" id="ARBA00006506"/>
    </source>
</evidence>
<dbReference type="AlphaFoldDB" id="A0A833N3E7"/>
<comment type="caution">
    <text evidence="9">The sequence shown here is derived from an EMBL/GenBank/DDBJ whole genome shotgun (WGS) entry which is preliminary data.</text>
</comment>
<dbReference type="InterPro" id="IPR045121">
    <property type="entry name" value="CoAse"/>
</dbReference>
<dbReference type="GO" id="GO:0000287">
    <property type="term" value="F:magnesium ion binding"/>
    <property type="evidence" value="ECO:0007669"/>
    <property type="project" value="InterPro"/>
</dbReference>
<dbReference type="RefSeq" id="WP_152213609.1">
    <property type="nucleotide sequence ID" value="NZ_WFLN01000009.1"/>
</dbReference>
<evidence type="ECO:0000259" key="8">
    <source>
        <dbReference type="PROSITE" id="PS51462"/>
    </source>
</evidence>
<evidence type="ECO:0000256" key="4">
    <source>
        <dbReference type="ARBA" id="ARBA00022723"/>
    </source>
</evidence>
<evidence type="ECO:0000256" key="7">
    <source>
        <dbReference type="ARBA" id="ARBA00023211"/>
    </source>
</evidence>
<accession>A0A833N3E7</accession>
<organism evidence="9 10">
    <name type="scientific">Fluviispira multicolorata</name>
    <dbReference type="NCBI Taxonomy" id="2654512"/>
    <lineage>
        <taxon>Bacteria</taxon>
        <taxon>Pseudomonadati</taxon>
        <taxon>Bdellovibrionota</taxon>
        <taxon>Oligoflexia</taxon>
        <taxon>Silvanigrellales</taxon>
        <taxon>Silvanigrellaceae</taxon>
        <taxon>Fluviispira</taxon>
    </lineage>
</organism>
<evidence type="ECO:0000313" key="9">
    <source>
        <dbReference type="EMBL" id="KAB8028458.1"/>
    </source>
</evidence>
<comment type="cofactor">
    <cofactor evidence="2">
        <name>Mg(2+)</name>
        <dbReference type="ChEBI" id="CHEBI:18420"/>
    </cofactor>
</comment>
<evidence type="ECO:0000256" key="5">
    <source>
        <dbReference type="ARBA" id="ARBA00022801"/>
    </source>
</evidence>
<sequence length="204" mass="23449">MGNKKIVKFFQKIGEAQGLLEDIPKMTRRSAIMIPILCPESDWHNDIVDIKNWSLLFTIRSKNLKEHAGEVSFPGGRIEENESPYETALRECDEEIGLKKENIIATFQLNNSFARSGYHIVPFCSLVSNSFKLKMNADEVSETVTLTIQDILNIEAWSEIRTLATFKREVWHYPIEIKNVGFFDIWGATGNILKDLMLRIEKNI</sequence>
<dbReference type="GO" id="GO:0010945">
    <property type="term" value="F:coenzyme A diphosphatase activity"/>
    <property type="evidence" value="ECO:0007669"/>
    <property type="project" value="InterPro"/>
</dbReference>
<evidence type="ECO:0000256" key="2">
    <source>
        <dbReference type="ARBA" id="ARBA00001946"/>
    </source>
</evidence>
<dbReference type="EMBL" id="WFLN01000009">
    <property type="protein sequence ID" value="KAB8028458.1"/>
    <property type="molecule type" value="Genomic_DNA"/>
</dbReference>
<comment type="similarity">
    <text evidence="3">Belongs to the Nudix hydrolase family. PCD1 subfamily.</text>
</comment>
<evidence type="ECO:0000313" key="10">
    <source>
        <dbReference type="Proteomes" id="UP000442694"/>
    </source>
</evidence>
<keyword evidence="4" id="KW-0479">Metal-binding</keyword>
<dbReference type="PANTHER" id="PTHR12992">
    <property type="entry name" value="NUDIX HYDROLASE"/>
    <property type="match status" value="1"/>
</dbReference>
<feature type="domain" description="Nudix hydrolase" evidence="8">
    <location>
        <begin position="27"/>
        <end position="169"/>
    </location>
</feature>
<evidence type="ECO:0000256" key="6">
    <source>
        <dbReference type="ARBA" id="ARBA00022842"/>
    </source>
</evidence>
<keyword evidence="10" id="KW-1185">Reference proteome</keyword>
<keyword evidence="7" id="KW-0464">Manganese</keyword>
<dbReference type="CDD" id="cd03426">
    <property type="entry name" value="NUDIX_CoAse_Nudt7"/>
    <property type="match status" value="1"/>
</dbReference>
<dbReference type="InterPro" id="IPR000059">
    <property type="entry name" value="NUDIX_hydrolase_NudL_CS"/>
</dbReference>
<dbReference type="Proteomes" id="UP000442694">
    <property type="component" value="Unassembled WGS sequence"/>
</dbReference>
<dbReference type="SUPFAM" id="SSF55811">
    <property type="entry name" value="Nudix"/>
    <property type="match status" value="1"/>
</dbReference>
<dbReference type="PROSITE" id="PS51462">
    <property type="entry name" value="NUDIX"/>
    <property type="match status" value="1"/>
</dbReference>
<dbReference type="Gene3D" id="3.90.79.10">
    <property type="entry name" value="Nucleoside Triphosphate Pyrophosphohydrolase"/>
    <property type="match status" value="1"/>
</dbReference>
<dbReference type="InterPro" id="IPR000086">
    <property type="entry name" value="NUDIX_hydrolase_dom"/>
</dbReference>
<dbReference type="PANTHER" id="PTHR12992:SF11">
    <property type="entry name" value="MITOCHONDRIAL COENZYME A DIPHOSPHATASE NUDT8"/>
    <property type="match status" value="1"/>
</dbReference>
<dbReference type="InterPro" id="IPR015797">
    <property type="entry name" value="NUDIX_hydrolase-like_dom_sf"/>
</dbReference>
<dbReference type="GO" id="GO:0030145">
    <property type="term" value="F:manganese ion binding"/>
    <property type="evidence" value="ECO:0007669"/>
    <property type="project" value="InterPro"/>
</dbReference>
<dbReference type="Pfam" id="PF00293">
    <property type="entry name" value="NUDIX"/>
    <property type="match status" value="1"/>
</dbReference>
<proteinExistence type="inferred from homology"/>
<reference evidence="9 10" key="1">
    <citation type="submission" date="2019-10" db="EMBL/GenBank/DDBJ databases">
        <title>New genus of Silvanigrellaceae.</title>
        <authorList>
            <person name="Pitt A."/>
            <person name="Hahn M.W."/>
        </authorList>
    </citation>
    <scope>NUCLEOTIDE SEQUENCE [LARGE SCALE GENOMIC DNA]</scope>
    <source>
        <strain evidence="9 10">33A1-SZDP</strain>
    </source>
</reference>
<dbReference type="PROSITE" id="PS01293">
    <property type="entry name" value="NUDIX_COA"/>
    <property type="match status" value="1"/>
</dbReference>
<keyword evidence="6" id="KW-0460">Magnesium</keyword>
<dbReference type="GO" id="GO:0009132">
    <property type="term" value="P:nucleoside diphosphate metabolic process"/>
    <property type="evidence" value="ECO:0007669"/>
    <property type="project" value="InterPro"/>
</dbReference>
<name>A0A833N3E7_9BACT</name>
<comment type="cofactor">
    <cofactor evidence="1">
        <name>Mn(2+)</name>
        <dbReference type="ChEBI" id="CHEBI:29035"/>
    </cofactor>
</comment>
<protein>
    <submittedName>
        <fullName evidence="9">NUDIX domain-containing protein</fullName>
    </submittedName>
</protein>
<evidence type="ECO:0000256" key="1">
    <source>
        <dbReference type="ARBA" id="ARBA00001936"/>
    </source>
</evidence>
<gene>
    <name evidence="9" type="ORF">GCL57_12080</name>
</gene>